<sequence length="348" mass="40558">MPRSSCGGNTFIPRVPVELPRLHNRLRAGSGPVSVMNSPQSSKTLNGDLEDYAAEISRLGQEKERLERYATQLWSLNSPFRKVPDDILRHIFNNSGDSMNGFQVVNLECRLPMDTSQALMSKPAMVISSVCSRWRRNVLSMPALWSRVSLYLRWILRATLFRVEYLVYSFQLMLEDIDQAVLGRRLKFGQHVEIRDKSRGKRKGKNVKYKIVYSRNRLSRNEKVTLTVWEHRIAHRREVEFGDESLRNQGIGVWRMEIEWDSKRRIWKNGILERVYLRLRPLKFQPPHPQPRCILHLIYPGRRARIPASVQQKLYQTLATATSVTGCCLRARVVEVVEMWAFVGKTKR</sequence>
<evidence type="ECO:0000313" key="2">
    <source>
        <dbReference type="Proteomes" id="UP000772434"/>
    </source>
</evidence>
<keyword evidence="2" id="KW-1185">Reference proteome</keyword>
<protein>
    <recommendedName>
        <fullName evidence="3">F-box domain-containing protein</fullName>
    </recommendedName>
</protein>
<name>A0A9P5PL64_9AGAR</name>
<comment type="caution">
    <text evidence="1">The sequence shown here is derived from an EMBL/GenBank/DDBJ whole genome shotgun (WGS) entry which is preliminary data.</text>
</comment>
<dbReference type="EMBL" id="JADNRY010000107">
    <property type="protein sequence ID" value="KAF9065227.1"/>
    <property type="molecule type" value="Genomic_DNA"/>
</dbReference>
<gene>
    <name evidence="1" type="ORF">BDP27DRAFT_1366594</name>
</gene>
<dbReference type="Proteomes" id="UP000772434">
    <property type="component" value="Unassembled WGS sequence"/>
</dbReference>
<proteinExistence type="predicted"/>
<dbReference type="OrthoDB" id="3365698at2759"/>
<organism evidence="1 2">
    <name type="scientific">Rhodocollybia butyracea</name>
    <dbReference type="NCBI Taxonomy" id="206335"/>
    <lineage>
        <taxon>Eukaryota</taxon>
        <taxon>Fungi</taxon>
        <taxon>Dikarya</taxon>
        <taxon>Basidiomycota</taxon>
        <taxon>Agaricomycotina</taxon>
        <taxon>Agaricomycetes</taxon>
        <taxon>Agaricomycetidae</taxon>
        <taxon>Agaricales</taxon>
        <taxon>Marasmiineae</taxon>
        <taxon>Omphalotaceae</taxon>
        <taxon>Rhodocollybia</taxon>
    </lineage>
</organism>
<accession>A0A9P5PL64</accession>
<evidence type="ECO:0008006" key="3">
    <source>
        <dbReference type="Google" id="ProtNLM"/>
    </source>
</evidence>
<evidence type="ECO:0000313" key="1">
    <source>
        <dbReference type="EMBL" id="KAF9065227.1"/>
    </source>
</evidence>
<dbReference type="AlphaFoldDB" id="A0A9P5PL64"/>
<reference evidence="1" key="1">
    <citation type="submission" date="2020-11" db="EMBL/GenBank/DDBJ databases">
        <authorList>
            <consortium name="DOE Joint Genome Institute"/>
            <person name="Ahrendt S."/>
            <person name="Riley R."/>
            <person name="Andreopoulos W."/>
            <person name="Labutti K."/>
            <person name="Pangilinan J."/>
            <person name="Ruiz-Duenas F.J."/>
            <person name="Barrasa J.M."/>
            <person name="Sanchez-Garcia M."/>
            <person name="Camarero S."/>
            <person name="Miyauchi S."/>
            <person name="Serrano A."/>
            <person name="Linde D."/>
            <person name="Babiker R."/>
            <person name="Drula E."/>
            <person name="Ayuso-Fernandez I."/>
            <person name="Pacheco R."/>
            <person name="Padilla G."/>
            <person name="Ferreira P."/>
            <person name="Barriuso J."/>
            <person name="Kellner H."/>
            <person name="Castanera R."/>
            <person name="Alfaro M."/>
            <person name="Ramirez L."/>
            <person name="Pisabarro A.G."/>
            <person name="Kuo A."/>
            <person name="Tritt A."/>
            <person name="Lipzen A."/>
            <person name="He G."/>
            <person name="Yan M."/>
            <person name="Ng V."/>
            <person name="Cullen D."/>
            <person name="Martin F."/>
            <person name="Rosso M.-N."/>
            <person name="Henrissat B."/>
            <person name="Hibbett D."/>
            <person name="Martinez A.T."/>
            <person name="Grigoriev I.V."/>
        </authorList>
    </citation>
    <scope>NUCLEOTIDE SEQUENCE</scope>
    <source>
        <strain evidence="1">AH 40177</strain>
    </source>
</reference>